<dbReference type="FunCoup" id="E4X3G4">
    <property type="interactions" value="45"/>
</dbReference>
<dbReference type="SMART" id="SM00327">
    <property type="entry name" value="VWA"/>
    <property type="match status" value="1"/>
</dbReference>
<dbReference type="Pfam" id="PF00168">
    <property type="entry name" value="C2"/>
    <property type="match status" value="1"/>
</dbReference>
<keyword evidence="4" id="KW-1185">Reference proteome</keyword>
<dbReference type="CDD" id="cd04048">
    <property type="entry name" value="C2A_Copine"/>
    <property type="match status" value="1"/>
</dbReference>
<dbReference type="PROSITE" id="PS50004">
    <property type="entry name" value="C2"/>
    <property type="match status" value="1"/>
</dbReference>
<dbReference type="InterPro" id="IPR045052">
    <property type="entry name" value="Copine"/>
</dbReference>
<dbReference type="SMART" id="SM00239">
    <property type="entry name" value="C2"/>
    <property type="match status" value="1"/>
</dbReference>
<protein>
    <recommendedName>
        <fullName evidence="2">C2 domain-containing protein</fullName>
    </recommendedName>
</protein>
<dbReference type="Pfam" id="PF07002">
    <property type="entry name" value="Copine"/>
    <property type="match status" value="1"/>
</dbReference>
<dbReference type="AlphaFoldDB" id="E4X3G4"/>
<organism evidence="3">
    <name type="scientific">Oikopleura dioica</name>
    <name type="common">Tunicate</name>
    <dbReference type="NCBI Taxonomy" id="34765"/>
    <lineage>
        <taxon>Eukaryota</taxon>
        <taxon>Metazoa</taxon>
        <taxon>Chordata</taxon>
        <taxon>Tunicata</taxon>
        <taxon>Appendicularia</taxon>
        <taxon>Copelata</taxon>
        <taxon>Oikopleuridae</taxon>
        <taxon>Oikopleura</taxon>
    </lineage>
</organism>
<dbReference type="Gene3D" id="2.60.40.150">
    <property type="entry name" value="C2 domain"/>
    <property type="match status" value="1"/>
</dbReference>
<evidence type="ECO:0000313" key="3">
    <source>
        <dbReference type="EMBL" id="CBY18168.1"/>
    </source>
</evidence>
<dbReference type="GO" id="GO:0071277">
    <property type="term" value="P:cellular response to calcium ion"/>
    <property type="evidence" value="ECO:0007669"/>
    <property type="project" value="TreeGrafter"/>
</dbReference>
<dbReference type="GO" id="GO:0005886">
    <property type="term" value="C:plasma membrane"/>
    <property type="evidence" value="ECO:0007669"/>
    <property type="project" value="TreeGrafter"/>
</dbReference>
<dbReference type="InterPro" id="IPR002035">
    <property type="entry name" value="VWF_A"/>
</dbReference>
<dbReference type="FunFam" id="2.60.40.150:FF:000099">
    <property type="entry name" value="Copine 3"/>
    <property type="match status" value="1"/>
</dbReference>
<reference evidence="3" key="1">
    <citation type="journal article" date="2010" name="Science">
        <title>Plasticity of animal genome architecture unmasked by rapid evolution of a pelagic tunicate.</title>
        <authorList>
            <person name="Denoeud F."/>
            <person name="Henriet S."/>
            <person name="Mungpakdee S."/>
            <person name="Aury J.M."/>
            <person name="Da Silva C."/>
            <person name="Brinkmann H."/>
            <person name="Mikhaleva J."/>
            <person name="Olsen L.C."/>
            <person name="Jubin C."/>
            <person name="Canestro C."/>
            <person name="Bouquet J.M."/>
            <person name="Danks G."/>
            <person name="Poulain J."/>
            <person name="Campsteijn C."/>
            <person name="Adamski M."/>
            <person name="Cross I."/>
            <person name="Yadetie F."/>
            <person name="Muffato M."/>
            <person name="Louis A."/>
            <person name="Butcher S."/>
            <person name="Tsagkogeorga G."/>
            <person name="Konrad A."/>
            <person name="Singh S."/>
            <person name="Jensen M.F."/>
            <person name="Cong E.H."/>
            <person name="Eikeseth-Otteraa H."/>
            <person name="Noel B."/>
            <person name="Anthouard V."/>
            <person name="Porcel B.M."/>
            <person name="Kachouri-Lafond R."/>
            <person name="Nishino A."/>
            <person name="Ugolini M."/>
            <person name="Chourrout P."/>
            <person name="Nishida H."/>
            <person name="Aasland R."/>
            <person name="Huzurbazar S."/>
            <person name="Westhof E."/>
            <person name="Delsuc F."/>
            <person name="Lehrach H."/>
            <person name="Reinhardt R."/>
            <person name="Weissenbach J."/>
            <person name="Roy S.W."/>
            <person name="Artiguenave F."/>
            <person name="Postlethwait J.H."/>
            <person name="Manak J.R."/>
            <person name="Thompson E.M."/>
            <person name="Jaillon O."/>
            <person name="Du Pasquier L."/>
            <person name="Boudinot P."/>
            <person name="Liberles D.A."/>
            <person name="Volff J.N."/>
            <person name="Philippe H."/>
            <person name="Lenhard B."/>
            <person name="Roest Crollius H."/>
            <person name="Wincker P."/>
            <person name="Chourrout D."/>
        </authorList>
    </citation>
    <scope>NUCLEOTIDE SEQUENCE [LARGE SCALE GENOMIC DNA]</scope>
</reference>
<dbReference type="SUPFAM" id="SSF49562">
    <property type="entry name" value="C2 domain (Calcium/lipid-binding domain, CaLB)"/>
    <property type="match status" value="1"/>
</dbReference>
<dbReference type="OrthoDB" id="5855668at2759"/>
<dbReference type="SUPFAM" id="SSF53300">
    <property type="entry name" value="vWA-like"/>
    <property type="match status" value="1"/>
</dbReference>
<dbReference type="InterPro" id="IPR000008">
    <property type="entry name" value="C2_dom"/>
</dbReference>
<gene>
    <name evidence="3" type="ORF">GSOID_T00017805001</name>
</gene>
<dbReference type="Proteomes" id="UP000001307">
    <property type="component" value="Unassembled WGS sequence"/>
</dbReference>
<dbReference type="InParanoid" id="E4X3G4"/>
<dbReference type="GO" id="GO:0005544">
    <property type="term" value="F:calcium-dependent phospholipid binding"/>
    <property type="evidence" value="ECO:0007669"/>
    <property type="project" value="InterPro"/>
</dbReference>
<comment type="similarity">
    <text evidence="1">Belongs to the copine family.</text>
</comment>
<accession>E4X3G4</accession>
<evidence type="ECO:0000256" key="1">
    <source>
        <dbReference type="ARBA" id="ARBA00009048"/>
    </source>
</evidence>
<dbReference type="InterPro" id="IPR036465">
    <property type="entry name" value="vWFA_dom_sf"/>
</dbReference>
<sequence length="542" mass="59860">MPGFSPGTASAGNSKIELSLECNGLFDADVFSKSDPFVVVYMRAGSGSGSTSGRWTEIGRTEIIMNNLNPKFSKKFDIDYAFEVVQTLKFEVYDMDEASSNLAKHDFLGECQVNLGELVCDPNGLKLPLKTRDGSIFQGHLKARAEELLKSREFFKLRFAANGVSKSLFGSGFFFQIERANEDGSFGVVTRSKVMTGSPYVWSLPISGEKLCNGDLSRTLRIGFWKYKSNGSHKMQGMYTNCRHFLSMKGSFETAANDIQQGQFWKIDKKVSITLIKKDVETKYTFVDFLQGGMEMNFVVSIDYTGSNGDPRDSRSLHYSGANQPTQYHKAIVGVGEVIKDYDTDKLFPVFGFGAKIPPNGAVSHMFPCNFNPGNPFMNGVDGILQAYYGCLPQIQLYGPTNFAPTILEVARMAKDPENLSKPVPDYFVLMIITDGVITDMQATKRAIIDNSNLPFSIIIVGVGNADFDGMEELDSDDQLLSLDGVTAARDIVQFVPFRECSDFAADTINAKTSLAMQVLAEVPEQVTSYMFNNKKAPPPAY</sequence>
<evidence type="ECO:0000313" key="4">
    <source>
        <dbReference type="Proteomes" id="UP000001307"/>
    </source>
</evidence>
<dbReference type="InterPro" id="IPR035892">
    <property type="entry name" value="C2_domain_sf"/>
</dbReference>
<evidence type="ECO:0000259" key="2">
    <source>
        <dbReference type="PROSITE" id="PS50004"/>
    </source>
</evidence>
<dbReference type="EMBL" id="FN653023">
    <property type="protein sequence ID" value="CBY18168.1"/>
    <property type="molecule type" value="Genomic_DNA"/>
</dbReference>
<name>E4X3G4_OIKDI</name>
<dbReference type="PANTHER" id="PTHR10857:SF106">
    <property type="entry name" value="C2 DOMAIN-CONTAINING PROTEIN"/>
    <property type="match status" value="1"/>
</dbReference>
<proteinExistence type="inferred from homology"/>
<feature type="domain" description="C2" evidence="2">
    <location>
        <begin position="1"/>
        <end position="129"/>
    </location>
</feature>
<dbReference type="PANTHER" id="PTHR10857">
    <property type="entry name" value="COPINE"/>
    <property type="match status" value="1"/>
</dbReference>
<dbReference type="InterPro" id="IPR010734">
    <property type="entry name" value="Copine_C"/>
</dbReference>